<dbReference type="InterPro" id="IPR011727">
    <property type="entry name" value="CHP02117"/>
</dbReference>
<reference evidence="2" key="1">
    <citation type="journal article" date="2019" name="Int. J. Syst. Evol. Microbiol.">
        <title>The Global Catalogue of Microorganisms (GCM) 10K type strain sequencing project: providing services to taxonomists for standard genome sequencing and annotation.</title>
        <authorList>
            <consortium name="The Broad Institute Genomics Platform"/>
            <consortium name="The Broad Institute Genome Sequencing Center for Infectious Disease"/>
            <person name="Wu L."/>
            <person name="Ma J."/>
        </authorList>
    </citation>
    <scope>NUCLEOTIDE SEQUENCE [LARGE SCALE GENOMIC DNA]</scope>
    <source>
        <strain evidence="2">CECT 8531</strain>
    </source>
</reference>
<name>A0ABV8RGC2_9SPHN</name>
<protein>
    <submittedName>
        <fullName evidence="1">DUF2459 domain-containing protein</fullName>
    </submittedName>
</protein>
<accession>A0ABV8RGC2</accession>
<proteinExistence type="predicted"/>
<evidence type="ECO:0000313" key="2">
    <source>
        <dbReference type="Proteomes" id="UP001595887"/>
    </source>
</evidence>
<dbReference type="EMBL" id="JBHSDH010000013">
    <property type="protein sequence ID" value="MFC4292290.1"/>
    <property type="molecule type" value="Genomic_DNA"/>
</dbReference>
<sequence>MKLFRITSFWTALRALAAWPLLIIGVYMGSAWAGSSIGANNAWKPAASGIDIFVETNGVHVSIIVPMSAAGEDLSDLIRPEHLTDPNLFGTHAMIGWGHAGVYRNARTWADVRAGDIAAAIAGSDDTLLHVYHLIRPQANSYRKKLRVSVPEYRQLIRGIRNSFQLNSNGQSTPYPAYGPNNIFYKAHGHYSAITTCNEWSGRILRDAGIGVGRWTPMPGGVMKWF</sequence>
<gene>
    <name evidence="1" type="ORF">ACFOWX_07670</name>
</gene>
<comment type="caution">
    <text evidence="1">The sequence shown here is derived from an EMBL/GenBank/DDBJ whole genome shotgun (WGS) entry which is preliminary data.</text>
</comment>
<dbReference type="Pfam" id="PF09601">
    <property type="entry name" value="DUF2459"/>
    <property type="match status" value="1"/>
</dbReference>
<dbReference type="RefSeq" id="WP_381422855.1">
    <property type="nucleotide sequence ID" value="NZ_JBHSDH010000013.1"/>
</dbReference>
<dbReference type="Proteomes" id="UP001595887">
    <property type="component" value="Unassembled WGS sequence"/>
</dbReference>
<evidence type="ECO:0000313" key="1">
    <source>
        <dbReference type="EMBL" id="MFC4292290.1"/>
    </source>
</evidence>
<keyword evidence="2" id="KW-1185">Reference proteome</keyword>
<organism evidence="1 2">
    <name type="scientific">Sphingorhabdus arenilitoris</name>
    <dbReference type="NCBI Taxonomy" id="1490041"/>
    <lineage>
        <taxon>Bacteria</taxon>
        <taxon>Pseudomonadati</taxon>
        <taxon>Pseudomonadota</taxon>
        <taxon>Alphaproteobacteria</taxon>
        <taxon>Sphingomonadales</taxon>
        <taxon>Sphingomonadaceae</taxon>
        <taxon>Sphingorhabdus</taxon>
    </lineage>
</organism>